<dbReference type="PANTHER" id="PTHR23077">
    <property type="entry name" value="AAA-FAMILY ATPASE"/>
    <property type="match status" value="1"/>
</dbReference>
<dbReference type="InterPro" id="IPR003959">
    <property type="entry name" value="ATPase_AAA_core"/>
</dbReference>
<dbReference type="InterPro" id="IPR027417">
    <property type="entry name" value="P-loop_NTPase"/>
</dbReference>
<evidence type="ECO:0000313" key="3">
    <source>
        <dbReference type="Proteomes" id="UP000309594"/>
    </source>
</evidence>
<dbReference type="AlphaFoldDB" id="A0A4U1GLC9"/>
<keyword evidence="2" id="KW-0547">Nucleotide-binding</keyword>
<evidence type="ECO:0000313" key="2">
    <source>
        <dbReference type="EMBL" id="TKC65171.1"/>
    </source>
</evidence>
<dbReference type="GO" id="GO:0005524">
    <property type="term" value="F:ATP binding"/>
    <property type="evidence" value="ECO:0007669"/>
    <property type="project" value="UniProtKB-KW"/>
</dbReference>
<accession>A0A4U1GLC9</accession>
<name>A0A4U1GLC9_9SPHI</name>
<dbReference type="InterPro" id="IPR003593">
    <property type="entry name" value="AAA+_ATPase"/>
</dbReference>
<dbReference type="PANTHER" id="PTHR23077:SF198">
    <property type="entry name" value="ATP-DEPENDENT ZINC METALLOPROTEASE FTSH"/>
    <property type="match status" value="1"/>
</dbReference>
<dbReference type="CDD" id="cd19481">
    <property type="entry name" value="RecA-like_protease"/>
    <property type="match status" value="1"/>
</dbReference>
<dbReference type="EMBL" id="SWDX01000001">
    <property type="protein sequence ID" value="TKC65171.1"/>
    <property type="molecule type" value="Genomic_DNA"/>
</dbReference>
<dbReference type="GO" id="GO:0016887">
    <property type="term" value="F:ATP hydrolysis activity"/>
    <property type="evidence" value="ECO:0007669"/>
    <property type="project" value="InterPro"/>
</dbReference>
<dbReference type="RefSeq" id="WP_136878772.1">
    <property type="nucleotide sequence ID" value="NZ_SWDX01000001.1"/>
</dbReference>
<dbReference type="Pfam" id="PF00004">
    <property type="entry name" value="AAA"/>
    <property type="match status" value="1"/>
</dbReference>
<reference evidence="2 3" key="1">
    <citation type="submission" date="2019-04" db="EMBL/GenBank/DDBJ databases">
        <title>Pedobacter sp. RP-1-16 sp. nov., isolated from Arctic soil.</title>
        <authorList>
            <person name="Dahal R.H."/>
            <person name="Kim D.-U."/>
        </authorList>
    </citation>
    <scope>NUCLEOTIDE SEQUENCE [LARGE SCALE GENOMIC DNA]</scope>
    <source>
        <strain evidence="2 3">RP-1-16</strain>
    </source>
</reference>
<dbReference type="Gene3D" id="1.10.8.60">
    <property type="match status" value="1"/>
</dbReference>
<dbReference type="Proteomes" id="UP000309594">
    <property type="component" value="Unassembled WGS sequence"/>
</dbReference>
<evidence type="ECO:0000259" key="1">
    <source>
        <dbReference type="SMART" id="SM00382"/>
    </source>
</evidence>
<comment type="caution">
    <text evidence="2">The sequence shown here is derived from an EMBL/GenBank/DDBJ whole genome shotgun (WGS) entry which is preliminary data.</text>
</comment>
<proteinExistence type="predicted"/>
<dbReference type="InterPro" id="IPR050168">
    <property type="entry name" value="AAA_ATPase_domain"/>
</dbReference>
<dbReference type="SMART" id="SM00382">
    <property type="entry name" value="AAA"/>
    <property type="match status" value="1"/>
</dbReference>
<sequence length="331" mass="37181">MNQELMLRLFKSIEGEPKDDIVKVASVIIESERQKGHHKLADRLNSILKRNLQSTQSLKGELKTIFGGSVTIPVDKRKNVPLATEIKREDLRHEMILSAEIEAKITRIESEFVARERLAHFGLQPRKRILLYGSPGCGKSMTAERIAWNIGLPFLKVRFEAIISSYLGESATNLTNIFAAVEHFPCVLLLDEFDFIAKARDGKQDVGEMHRVVNILLNVLEDYKGEGIVIATTNLEGTLDKALFRRFDDIIEMPKPGTEEIAKILKATLATIKISKRVSLKSMAEKMDRFSSALIVKIANDAAKLAVIGGRNVIEEADFVNSLKENENYHQ</sequence>
<dbReference type="Gene3D" id="3.40.50.300">
    <property type="entry name" value="P-loop containing nucleotide triphosphate hydrolases"/>
    <property type="match status" value="1"/>
</dbReference>
<gene>
    <name evidence="2" type="ORF">FBD94_01025</name>
</gene>
<keyword evidence="2" id="KW-0067">ATP-binding</keyword>
<organism evidence="2 3">
    <name type="scientific">Pedobacter hiemivivus</name>
    <dbReference type="NCBI Taxonomy" id="2530454"/>
    <lineage>
        <taxon>Bacteria</taxon>
        <taxon>Pseudomonadati</taxon>
        <taxon>Bacteroidota</taxon>
        <taxon>Sphingobacteriia</taxon>
        <taxon>Sphingobacteriales</taxon>
        <taxon>Sphingobacteriaceae</taxon>
        <taxon>Pedobacter</taxon>
    </lineage>
</organism>
<dbReference type="SUPFAM" id="SSF52540">
    <property type="entry name" value="P-loop containing nucleoside triphosphate hydrolases"/>
    <property type="match status" value="1"/>
</dbReference>
<feature type="domain" description="AAA+ ATPase" evidence="1">
    <location>
        <begin position="125"/>
        <end position="257"/>
    </location>
</feature>
<protein>
    <submittedName>
        <fullName evidence="2">ATP-binding protein</fullName>
    </submittedName>
</protein>